<dbReference type="Proteomes" id="UP000026960">
    <property type="component" value="Chromosome 11"/>
</dbReference>
<organism evidence="2">
    <name type="scientific">Oryza barthii</name>
    <dbReference type="NCBI Taxonomy" id="65489"/>
    <lineage>
        <taxon>Eukaryota</taxon>
        <taxon>Viridiplantae</taxon>
        <taxon>Streptophyta</taxon>
        <taxon>Embryophyta</taxon>
        <taxon>Tracheophyta</taxon>
        <taxon>Spermatophyta</taxon>
        <taxon>Magnoliopsida</taxon>
        <taxon>Liliopsida</taxon>
        <taxon>Poales</taxon>
        <taxon>Poaceae</taxon>
        <taxon>BOP clade</taxon>
        <taxon>Oryzoideae</taxon>
        <taxon>Oryzeae</taxon>
        <taxon>Oryzinae</taxon>
        <taxon>Oryza</taxon>
    </lineage>
</organism>
<protein>
    <submittedName>
        <fullName evidence="2">Uncharacterized protein</fullName>
    </submittedName>
</protein>
<accession>A0A0D3HKQ6</accession>
<reference evidence="2" key="1">
    <citation type="journal article" date="2009" name="Rice">
        <title>De Novo Next Generation Sequencing of Plant Genomes.</title>
        <authorList>
            <person name="Rounsley S."/>
            <person name="Marri P.R."/>
            <person name="Yu Y."/>
            <person name="He R."/>
            <person name="Sisneros N."/>
            <person name="Goicoechea J.L."/>
            <person name="Lee S.J."/>
            <person name="Angelova A."/>
            <person name="Kudrna D."/>
            <person name="Luo M."/>
            <person name="Affourtit J."/>
            <person name="Desany B."/>
            <person name="Knight J."/>
            <person name="Niazi F."/>
            <person name="Egholm M."/>
            <person name="Wing R.A."/>
        </authorList>
    </citation>
    <scope>NUCLEOTIDE SEQUENCE [LARGE SCALE GENOMIC DNA]</scope>
    <source>
        <strain evidence="2">cv. IRGC 105608</strain>
    </source>
</reference>
<evidence type="ECO:0000256" key="1">
    <source>
        <dbReference type="SAM" id="MobiDB-lite"/>
    </source>
</evidence>
<dbReference type="EnsemblPlants" id="OBART11G10110.1">
    <property type="protein sequence ID" value="OBART11G10110.1"/>
    <property type="gene ID" value="OBART11G10110"/>
</dbReference>
<dbReference type="PaxDb" id="65489-OBART11G10110.1"/>
<dbReference type="AlphaFoldDB" id="A0A0D3HKQ6"/>
<sequence length="330" mass="35907">MVAIWHRATSAWKSCDTGWWQEMLKATARRLSVSSGLTVASSRRRGGVRGMAGAGTDGCTNLQLGHAGEDLQSMTRRWQLTHGTATIGPNEPTPPPPPAILASSSAMAAAPPELALPAPTWKVDGIVEMLSSRSRVLLPPCSSMGLTQLFLMVFLFRSRHCSQSMGRGSLRWRSRLAWDTASSQAKCFLLFLLPSSLLPSDSDDDELLPAPAPTPKPSNVGPRESSGCTSIDRPILCAYTASPREKRLNSSETYSVRLEFIECNPPIHLHYLFAPFGSSSSPPASLWACLVGDLSTTPEEFARLRGIQQTHGFYLTRQPDELLVWFAIAA</sequence>
<dbReference type="Gramene" id="OBART11G10110.1">
    <property type="protein sequence ID" value="OBART11G10110.1"/>
    <property type="gene ID" value="OBART11G10110"/>
</dbReference>
<name>A0A0D3HKQ6_9ORYZ</name>
<evidence type="ECO:0000313" key="2">
    <source>
        <dbReference type="EnsemblPlants" id="OBART11G10110.1"/>
    </source>
</evidence>
<proteinExistence type="predicted"/>
<reference evidence="2" key="2">
    <citation type="submission" date="2015-03" db="UniProtKB">
        <authorList>
            <consortium name="EnsemblPlants"/>
        </authorList>
    </citation>
    <scope>IDENTIFICATION</scope>
</reference>
<evidence type="ECO:0000313" key="3">
    <source>
        <dbReference type="Proteomes" id="UP000026960"/>
    </source>
</evidence>
<keyword evidence="3" id="KW-1185">Reference proteome</keyword>
<feature type="region of interest" description="Disordered" evidence="1">
    <location>
        <begin position="203"/>
        <end position="227"/>
    </location>
</feature>